<organism evidence="2 3">
    <name type="scientific">Aquincola tertiaricarbonis</name>
    <dbReference type="NCBI Taxonomy" id="391953"/>
    <lineage>
        <taxon>Bacteria</taxon>
        <taxon>Pseudomonadati</taxon>
        <taxon>Pseudomonadota</taxon>
        <taxon>Betaproteobacteria</taxon>
        <taxon>Burkholderiales</taxon>
        <taxon>Sphaerotilaceae</taxon>
        <taxon>Aquincola</taxon>
    </lineage>
</organism>
<evidence type="ECO:0000313" key="3">
    <source>
        <dbReference type="Proteomes" id="UP001056201"/>
    </source>
</evidence>
<accession>A0ABY4S391</accession>
<dbReference type="RefSeq" id="WP_250196134.1">
    <property type="nucleotide sequence ID" value="NZ_CP097635.1"/>
</dbReference>
<gene>
    <name evidence="2" type="ORF">MW290_04830</name>
</gene>
<evidence type="ECO:0000259" key="1">
    <source>
        <dbReference type="Pfam" id="PF10006"/>
    </source>
</evidence>
<dbReference type="InterPro" id="IPR018720">
    <property type="entry name" value="DUF2249"/>
</dbReference>
<reference evidence="2" key="1">
    <citation type="submission" date="2022-05" db="EMBL/GenBank/DDBJ databases">
        <title>An RpoN-dependent PEP-CTERM gene is involved in floc formation of an Aquincola tertiaricarbonis strain.</title>
        <authorList>
            <person name="Qiu D."/>
            <person name="Xia M."/>
        </authorList>
    </citation>
    <scope>NUCLEOTIDE SEQUENCE</scope>
    <source>
        <strain evidence="2">RN12</strain>
    </source>
</reference>
<dbReference type="EMBL" id="CP097635">
    <property type="protein sequence ID" value="URI07913.1"/>
    <property type="molecule type" value="Genomic_DNA"/>
</dbReference>
<proteinExistence type="predicted"/>
<dbReference type="Proteomes" id="UP001056201">
    <property type="component" value="Chromosome 1"/>
</dbReference>
<dbReference type="Pfam" id="PF10006">
    <property type="entry name" value="DUF2249"/>
    <property type="match status" value="1"/>
</dbReference>
<keyword evidence="3" id="KW-1185">Reference proteome</keyword>
<protein>
    <submittedName>
        <fullName evidence="2">DUF2249 domain-containing protein</fullName>
    </submittedName>
</protein>
<feature type="domain" description="DUF2249" evidence="1">
    <location>
        <begin position="10"/>
        <end position="78"/>
    </location>
</feature>
<evidence type="ECO:0000313" key="2">
    <source>
        <dbReference type="EMBL" id="URI07913.1"/>
    </source>
</evidence>
<name>A0ABY4S391_AQUTE</name>
<sequence length="96" mass="10182">MSQATASNMIDVRAIPGPERHATIFAAFKALAIGDALEISNDHDPRPLYHQFQAEVPGNFSWMYLQNGPAVWRVSVQKLGRSHGAGGCCGVCGGGA</sequence>